<comment type="function">
    <text evidence="7">Involved in the initiation of DNA replication. Also participates in checkpoint controls that ensure DNA replication is completed before mitosis is initiated.</text>
</comment>
<dbReference type="AlphaFoldDB" id="A0A6P4EKY2"/>
<evidence type="ECO:0000256" key="5">
    <source>
        <dbReference type="ARBA" id="ARBA00023242"/>
    </source>
</evidence>
<dbReference type="Pfam" id="PF22606">
    <property type="entry name" value="Cdc6-ORC-like_ATPase_lid"/>
    <property type="match status" value="1"/>
</dbReference>
<dbReference type="Gene3D" id="1.10.10.10">
    <property type="entry name" value="Winged helix-like DNA-binding domain superfamily/Winged helix DNA-binding domain"/>
    <property type="match status" value="1"/>
</dbReference>
<reference evidence="12" key="1">
    <citation type="journal article" date="2021" name="Elife">
        <title>Highly contiguous assemblies of 101 drosophilid genomes.</title>
        <authorList>
            <person name="Kim B.Y."/>
            <person name="Wang J.R."/>
            <person name="Miller D.E."/>
            <person name="Barmina O."/>
            <person name="Delaney E."/>
            <person name="Thompson A."/>
            <person name="Comeault A.A."/>
            <person name="Peede D."/>
            <person name="D'Agostino E.R."/>
            <person name="Pelaez J."/>
            <person name="Aguilar J.M."/>
            <person name="Haji D."/>
            <person name="Matsunaga T."/>
            <person name="Armstrong E.E."/>
            <person name="Zych M."/>
            <person name="Ogawa Y."/>
            <person name="Stamenkovic-Radak M."/>
            <person name="Jelic M."/>
            <person name="Veselinovic M.S."/>
            <person name="Tanaskovic M."/>
            <person name="Eric P."/>
            <person name="Gao J.J."/>
            <person name="Katoh T.K."/>
            <person name="Toda M.J."/>
            <person name="Watabe H."/>
            <person name="Watada M."/>
            <person name="Davis J.S."/>
            <person name="Moyle L.C."/>
            <person name="Manoli G."/>
            <person name="Bertolini E."/>
            <person name="Kostal V."/>
            <person name="Hawley R.S."/>
            <person name="Takahashi A."/>
            <person name="Jones C.D."/>
            <person name="Price D.K."/>
            <person name="Whiteman N."/>
            <person name="Kopp A."/>
            <person name="Matute D.R."/>
            <person name="Petrov D.A."/>
        </authorList>
    </citation>
    <scope>NUCLEOTIDE SEQUENCE [LARGE SCALE GENOMIC DNA]</scope>
</reference>
<evidence type="ECO:0000313" key="13">
    <source>
        <dbReference type="RefSeq" id="XP_016978862.1"/>
    </source>
</evidence>
<evidence type="ECO:0000313" key="12">
    <source>
        <dbReference type="Proteomes" id="UP001652680"/>
    </source>
</evidence>
<dbReference type="GO" id="GO:0051301">
    <property type="term" value="P:cell division"/>
    <property type="evidence" value="ECO:0007669"/>
    <property type="project" value="UniProtKB-UniRule"/>
</dbReference>
<dbReference type="CDD" id="cd08768">
    <property type="entry name" value="Cdc6_C"/>
    <property type="match status" value="1"/>
</dbReference>
<comment type="similarity">
    <text evidence="2 7">Belongs to the CDC6/cdc18 family.</text>
</comment>
<dbReference type="OMA" id="HIFKQQK"/>
<keyword evidence="6" id="KW-0131">Cell cycle</keyword>
<dbReference type="Gene3D" id="1.10.8.60">
    <property type="match status" value="1"/>
</dbReference>
<dbReference type="PIRSF" id="PIRSF001767">
    <property type="entry name" value="Cdc6"/>
    <property type="match status" value="1"/>
</dbReference>
<keyword evidence="4" id="KW-0235">DNA replication</keyword>
<evidence type="ECO:0000256" key="6">
    <source>
        <dbReference type="ARBA" id="ARBA00023306"/>
    </source>
</evidence>
<evidence type="ECO:0000256" key="2">
    <source>
        <dbReference type="ARBA" id="ARBA00006184"/>
    </source>
</evidence>
<dbReference type="InterPro" id="IPR003593">
    <property type="entry name" value="AAA+_ATPase"/>
</dbReference>
<dbReference type="FunFam" id="1.10.10.10:FF:000265">
    <property type="entry name" value="Cell division control protein"/>
    <property type="match status" value="1"/>
</dbReference>
<keyword evidence="12" id="KW-1185">Reference proteome</keyword>
<dbReference type="PANTHER" id="PTHR10763">
    <property type="entry name" value="CELL DIVISION CONTROL PROTEIN 6-RELATED"/>
    <property type="match status" value="1"/>
</dbReference>
<dbReference type="InterPro" id="IPR027417">
    <property type="entry name" value="P-loop_NTPase"/>
</dbReference>
<protein>
    <recommendedName>
        <fullName evidence="7">Cell division control protein</fullName>
    </recommendedName>
</protein>
<dbReference type="InterPro" id="IPR049945">
    <property type="entry name" value="AAA_22"/>
</dbReference>
<dbReference type="SMART" id="SM00382">
    <property type="entry name" value="AAA"/>
    <property type="match status" value="1"/>
</dbReference>
<dbReference type="OrthoDB" id="1926878at2759"/>
<dbReference type="CTD" id="990"/>
<dbReference type="Pfam" id="PF13401">
    <property type="entry name" value="AAA_22"/>
    <property type="match status" value="1"/>
</dbReference>
<feature type="compositionally biased region" description="Polar residues" evidence="8">
    <location>
        <begin position="55"/>
        <end position="69"/>
    </location>
</feature>
<evidence type="ECO:0000256" key="1">
    <source>
        <dbReference type="ARBA" id="ARBA00004123"/>
    </source>
</evidence>
<dbReference type="SUPFAM" id="SSF46785">
    <property type="entry name" value="Winged helix' DNA-binding domain"/>
    <property type="match status" value="1"/>
</dbReference>
<dbReference type="EnsemblMetazoa" id="XM_017123373.2">
    <property type="protein sequence ID" value="XP_016978862.1"/>
    <property type="gene ID" value="LOC108044380"/>
</dbReference>
<dbReference type="GO" id="GO:0016887">
    <property type="term" value="F:ATP hydrolysis activity"/>
    <property type="evidence" value="ECO:0007669"/>
    <property type="project" value="InterPro"/>
</dbReference>
<dbReference type="FunFam" id="1.10.8.60:FF:000219">
    <property type="entry name" value="Cell division control protein"/>
    <property type="match status" value="1"/>
</dbReference>
<dbReference type="GeneID" id="108044380"/>
<dbReference type="InterPro" id="IPR016314">
    <property type="entry name" value="Cdc6/18"/>
</dbReference>
<evidence type="ECO:0000259" key="10">
    <source>
        <dbReference type="SMART" id="SM01074"/>
    </source>
</evidence>
<dbReference type="InterPro" id="IPR036388">
    <property type="entry name" value="WH-like_DNA-bd_sf"/>
</dbReference>
<dbReference type="InterPro" id="IPR015163">
    <property type="entry name" value="Cdc6_C"/>
</dbReference>
<dbReference type="SUPFAM" id="SSF52540">
    <property type="entry name" value="P-loop containing nucleoside triphosphate hydrolases"/>
    <property type="match status" value="1"/>
</dbReference>
<feature type="domain" description="Cdc6 C-terminal" evidence="10">
    <location>
        <begin position="594"/>
        <end position="674"/>
    </location>
</feature>
<reference evidence="13" key="2">
    <citation type="submission" date="2025-04" db="UniProtKB">
        <authorList>
            <consortium name="RefSeq"/>
        </authorList>
    </citation>
    <scope>IDENTIFICATION</scope>
</reference>
<evidence type="ECO:0000259" key="9">
    <source>
        <dbReference type="SMART" id="SM00382"/>
    </source>
</evidence>
<dbReference type="InterPro" id="IPR054425">
    <property type="entry name" value="Cdc6_ORC1-like_ATPase_lid"/>
</dbReference>
<feature type="domain" description="AAA+ ATPase" evidence="9">
    <location>
        <begin position="319"/>
        <end position="464"/>
    </location>
</feature>
<feature type="compositionally biased region" description="Basic and acidic residues" evidence="8">
    <location>
        <begin position="158"/>
        <end position="200"/>
    </location>
</feature>
<dbReference type="Proteomes" id="UP001652680">
    <property type="component" value="Unassembled WGS sequence"/>
</dbReference>
<evidence type="ECO:0000313" key="11">
    <source>
        <dbReference type="EnsemblMetazoa" id="XP_016978862.1"/>
    </source>
</evidence>
<keyword evidence="5 7" id="KW-0539">Nucleus</keyword>
<keyword evidence="3 13" id="KW-0132">Cell division</keyword>
<proteinExistence type="inferred from homology"/>
<dbReference type="InterPro" id="IPR036390">
    <property type="entry name" value="WH_DNA-bd_sf"/>
</dbReference>
<evidence type="ECO:0000256" key="4">
    <source>
        <dbReference type="ARBA" id="ARBA00022705"/>
    </source>
</evidence>
<gene>
    <name evidence="13" type="primary">LOC108044380</name>
    <name evidence="11" type="synonym">108044380</name>
</gene>
<dbReference type="SMART" id="SM01074">
    <property type="entry name" value="Cdc6_C"/>
    <property type="match status" value="1"/>
</dbReference>
<evidence type="ECO:0000256" key="3">
    <source>
        <dbReference type="ARBA" id="ARBA00022618"/>
    </source>
</evidence>
<dbReference type="GO" id="GO:0006270">
    <property type="term" value="P:DNA replication initiation"/>
    <property type="evidence" value="ECO:0007669"/>
    <property type="project" value="UniProtKB-UniRule"/>
</dbReference>
<feature type="compositionally biased region" description="Basic and acidic residues" evidence="8">
    <location>
        <begin position="215"/>
        <end position="269"/>
    </location>
</feature>
<dbReference type="PANTHER" id="PTHR10763:SF26">
    <property type="entry name" value="CELL DIVISION CONTROL PROTEIN 6 HOMOLOG"/>
    <property type="match status" value="1"/>
</dbReference>
<evidence type="ECO:0000256" key="8">
    <source>
        <dbReference type="SAM" id="MobiDB-lite"/>
    </source>
</evidence>
<reference evidence="11" key="3">
    <citation type="submission" date="2025-05" db="UniProtKB">
        <authorList>
            <consortium name="EnsemblMetazoa"/>
        </authorList>
    </citation>
    <scope>IDENTIFICATION</scope>
</reference>
<comment type="subcellular location">
    <subcellularLocation>
        <location evidence="1 7">Nucleus</location>
    </subcellularLocation>
</comment>
<dbReference type="GO" id="GO:0003688">
    <property type="term" value="F:DNA replication origin binding"/>
    <property type="evidence" value="ECO:0007669"/>
    <property type="project" value="TreeGrafter"/>
</dbReference>
<dbReference type="Gene3D" id="3.40.50.300">
    <property type="entry name" value="P-loop containing nucleotide triphosphate hydrolases"/>
    <property type="match status" value="1"/>
</dbReference>
<organism evidence="13">
    <name type="scientific">Drosophila rhopaloa</name>
    <name type="common">Fruit fly</name>
    <dbReference type="NCBI Taxonomy" id="1041015"/>
    <lineage>
        <taxon>Eukaryota</taxon>
        <taxon>Metazoa</taxon>
        <taxon>Ecdysozoa</taxon>
        <taxon>Arthropoda</taxon>
        <taxon>Hexapoda</taxon>
        <taxon>Insecta</taxon>
        <taxon>Pterygota</taxon>
        <taxon>Neoptera</taxon>
        <taxon>Endopterygota</taxon>
        <taxon>Diptera</taxon>
        <taxon>Brachycera</taxon>
        <taxon>Muscomorpha</taxon>
        <taxon>Ephydroidea</taxon>
        <taxon>Drosophilidae</taxon>
        <taxon>Drosophila</taxon>
        <taxon>Sophophora</taxon>
    </lineage>
</organism>
<feature type="region of interest" description="Disordered" evidence="8">
    <location>
        <begin position="1"/>
        <end position="280"/>
    </location>
</feature>
<dbReference type="RefSeq" id="XP_016978862.1">
    <property type="nucleotide sequence ID" value="XM_017123373.1"/>
</dbReference>
<dbReference type="GO" id="GO:0033314">
    <property type="term" value="P:mitotic DNA replication checkpoint signaling"/>
    <property type="evidence" value="ECO:0007669"/>
    <property type="project" value="TreeGrafter"/>
</dbReference>
<dbReference type="InterPro" id="IPR050311">
    <property type="entry name" value="ORC1/CDC6"/>
</dbReference>
<sequence length="692" mass="78665">MAAVRRSTRLSSISKAAAASPLPQSTQSPRRSEVWKRRQPKKVIADSDEEEVTYDLTSPVSENNENRNLLNKMDKTSRRRTSQVQLQATQLEPPKTPRSTKKTAAISRSKREAENREAAAIFLDDSDQEQDVDQLHVSPPKQRRLQPLPQHLISPSRLLDRLSIDERQEEADNKTDREQDEHQGRPLAKKQEKPLARQQEDDPLALPQGKPPAKQQEKPLNKDPKQQEKSLIKQVEKPVTKSLDKAPIKQQDRPQIKEQQGKLPTKEESNQDNLPLPSRNKYQNARRVLNSAETQNLPGREAQLQELREFFSSHLESQTSGSLYVSGQPGTGKTACLSLLLRNEDFSRRLQRVYINCTSIASVGAVYKKLCAELQLKVSGRTERDHLEAIQRHLRTAKRMLLLVLDEIDQLCTSKQEVLYTIFEWPALPGSRILLVGIANSLDLTDRALMRLNARCELKPRLMHFPPYSKQQIVEIFKSRLAEADVLDVFPPVTLQLLAAKVSAISGDVRRALDIGRRVVEIAEQQKRDGEKEFNMKALQLDGKEAVEAKEKQDTLKPVQVTQVAAVLNKVYGASQNLEEDIEASFPLQQKLMLCTLVLMLRNERNKDISMGRLHEVYRRVCAKRNILALDQAEFTGTVDLVETRGILRIMRKKEPRLHKVLLQWDEEEVHAALSDKQLIASILSDTACLSK</sequence>
<name>A0A6P4EKY2_DRORH</name>
<dbReference type="GO" id="GO:0005634">
    <property type="term" value="C:nucleus"/>
    <property type="evidence" value="ECO:0007669"/>
    <property type="project" value="UniProtKB-SubCell"/>
</dbReference>
<accession>A0A6P4EKY2</accession>
<dbReference type="CDD" id="cd00009">
    <property type="entry name" value="AAA"/>
    <property type="match status" value="1"/>
</dbReference>
<evidence type="ECO:0000256" key="7">
    <source>
        <dbReference type="PIRNR" id="PIRNR001767"/>
    </source>
</evidence>
<dbReference type="Pfam" id="PF09079">
    <property type="entry name" value="WHD_Cdc6"/>
    <property type="match status" value="1"/>
</dbReference>
<dbReference type="FunFam" id="3.40.50.300:FF:000547">
    <property type="entry name" value="Cell division control protein"/>
    <property type="match status" value="1"/>
</dbReference>